<protein>
    <submittedName>
        <fullName evidence="6">Glycoside hydrolase family 43 protein</fullName>
    </submittedName>
</protein>
<proteinExistence type="inferred from homology"/>
<dbReference type="Proteomes" id="UP001597525">
    <property type="component" value="Unassembled WGS sequence"/>
</dbReference>
<dbReference type="InterPro" id="IPR051795">
    <property type="entry name" value="Glycosyl_Hydrlase_43"/>
</dbReference>
<evidence type="ECO:0000256" key="1">
    <source>
        <dbReference type="ARBA" id="ARBA00009865"/>
    </source>
</evidence>
<keyword evidence="3 4" id="KW-0326">Glycosidase</keyword>
<dbReference type="Gene3D" id="2.60.120.200">
    <property type="match status" value="1"/>
</dbReference>
<organism evidence="6 7">
    <name type="scientific">Sphingobacterium bambusae</name>
    <dbReference type="NCBI Taxonomy" id="662858"/>
    <lineage>
        <taxon>Bacteria</taxon>
        <taxon>Pseudomonadati</taxon>
        <taxon>Bacteroidota</taxon>
        <taxon>Sphingobacteriia</taxon>
        <taxon>Sphingobacteriales</taxon>
        <taxon>Sphingobacteriaceae</taxon>
        <taxon>Sphingobacterium</taxon>
    </lineage>
</organism>
<evidence type="ECO:0000256" key="2">
    <source>
        <dbReference type="ARBA" id="ARBA00022801"/>
    </source>
</evidence>
<gene>
    <name evidence="6" type="ORF">ACFS7Y_22435</name>
</gene>
<evidence type="ECO:0000256" key="5">
    <source>
        <dbReference type="SAM" id="SignalP"/>
    </source>
</evidence>
<reference evidence="7" key="1">
    <citation type="journal article" date="2019" name="Int. J. Syst. Evol. Microbiol.">
        <title>The Global Catalogue of Microorganisms (GCM) 10K type strain sequencing project: providing services to taxonomists for standard genome sequencing and annotation.</title>
        <authorList>
            <consortium name="The Broad Institute Genomics Platform"/>
            <consortium name="The Broad Institute Genome Sequencing Center for Infectious Disease"/>
            <person name="Wu L."/>
            <person name="Ma J."/>
        </authorList>
    </citation>
    <scope>NUCLEOTIDE SEQUENCE [LARGE SCALE GENOMIC DNA]</scope>
    <source>
        <strain evidence="7">KCTC 22814</strain>
    </source>
</reference>
<evidence type="ECO:0000313" key="6">
    <source>
        <dbReference type="EMBL" id="MFD2970166.1"/>
    </source>
</evidence>
<dbReference type="PANTHER" id="PTHR42812">
    <property type="entry name" value="BETA-XYLOSIDASE"/>
    <property type="match status" value="1"/>
</dbReference>
<dbReference type="PANTHER" id="PTHR42812:SF5">
    <property type="entry name" value="ENDO-ARABINASE"/>
    <property type="match status" value="1"/>
</dbReference>
<dbReference type="Gene3D" id="2.115.10.20">
    <property type="entry name" value="Glycosyl hydrolase domain, family 43"/>
    <property type="match status" value="1"/>
</dbReference>
<dbReference type="InterPro" id="IPR023296">
    <property type="entry name" value="Glyco_hydro_beta-prop_sf"/>
</dbReference>
<name>A0ABW6BQE1_9SPHI</name>
<keyword evidence="2 4" id="KW-0378">Hydrolase</keyword>
<comment type="caution">
    <text evidence="6">The sequence shown here is derived from an EMBL/GenBank/DDBJ whole genome shotgun (WGS) entry which is preliminary data.</text>
</comment>
<dbReference type="CDD" id="cd08999">
    <property type="entry name" value="GH43_ABN-like"/>
    <property type="match status" value="1"/>
</dbReference>
<keyword evidence="7" id="KW-1185">Reference proteome</keyword>
<accession>A0ABW6BQE1</accession>
<dbReference type="InterPro" id="IPR006710">
    <property type="entry name" value="Glyco_hydro_43"/>
</dbReference>
<evidence type="ECO:0000256" key="3">
    <source>
        <dbReference type="ARBA" id="ARBA00023295"/>
    </source>
</evidence>
<dbReference type="RefSeq" id="WP_320183647.1">
    <property type="nucleotide sequence ID" value="NZ_CP138332.1"/>
</dbReference>
<dbReference type="GO" id="GO:0016787">
    <property type="term" value="F:hydrolase activity"/>
    <property type="evidence" value="ECO:0007669"/>
    <property type="project" value="UniProtKB-KW"/>
</dbReference>
<dbReference type="Pfam" id="PF04616">
    <property type="entry name" value="Glyco_hydro_43"/>
    <property type="match status" value="1"/>
</dbReference>
<evidence type="ECO:0000313" key="7">
    <source>
        <dbReference type="Proteomes" id="UP001597525"/>
    </source>
</evidence>
<dbReference type="SUPFAM" id="SSF75005">
    <property type="entry name" value="Arabinanase/levansucrase/invertase"/>
    <property type="match status" value="1"/>
</dbReference>
<feature type="chain" id="PRO_5045930339" evidence="5">
    <location>
        <begin position="30"/>
        <end position="511"/>
    </location>
</feature>
<comment type="similarity">
    <text evidence="1 4">Belongs to the glycosyl hydrolase 43 family.</text>
</comment>
<evidence type="ECO:0000256" key="4">
    <source>
        <dbReference type="RuleBase" id="RU361187"/>
    </source>
</evidence>
<feature type="signal peptide" evidence="5">
    <location>
        <begin position="1"/>
        <end position="29"/>
    </location>
</feature>
<keyword evidence="5" id="KW-0732">Signal</keyword>
<dbReference type="EMBL" id="JBHUPB010000015">
    <property type="protein sequence ID" value="MFD2970166.1"/>
    <property type="molecule type" value="Genomic_DNA"/>
</dbReference>
<sequence>MPQSRSTKTFSLQFILLTCLVCYSLFCVGQPATIKGDYPDPTIIYSKGKYYSIGTSSEWGPHFPIYESNDLRQWKQTGFLFNETPDWAQSSFWAAEYFYHEGLYYVYYSAKRKSDGVSCIGVATSKFPDRDFVDRGIVVDYGSESIDAFVVREGKDLYMTWKAYGLDERPIELLGSKLSSDGLRLEGEPFSLLMDTARVGIEGQSFLKNDGYYYMFYSAGACCGVNCDYHVKAVRAKNIKGPYEHVGTKVLLGENNDWKCMGHGTFVEGKDGQLYYLFHGYSKTGTTYTGREGLLAQLDWADQGQPTFTFLPATSKETTEKMHIDFRKKKPVQSFWQWDFRYASPTINYGRAGLELSGHSAADNPTGVVLAWRPSSLRYRLETVVDLGSSSVAAAKGLVIYGDKDRSIGLSVKGNTVEFWRMDGGKRQQLATGTVPVENGTLHLRLELCEGLRCRAYIGQENQWSEITGSDAALAVVDGLSPWDRSPRPGLLFHGKESEKAVFSDVTLTSY</sequence>